<keyword evidence="2" id="KW-1185">Reference proteome</keyword>
<reference evidence="2" key="1">
    <citation type="submission" date="2016-06" db="EMBL/GenBank/DDBJ databases">
        <title>Draft genome sequence of Desulfoplanes formicivorans strain Pf12B.</title>
        <authorList>
            <person name="Watanabe M."/>
            <person name="Kojima H."/>
            <person name="Fukui M."/>
        </authorList>
    </citation>
    <scope>NUCLEOTIDE SEQUENCE [LARGE SCALE GENOMIC DNA]</scope>
    <source>
        <strain evidence="2">Pf12B</strain>
    </source>
</reference>
<dbReference type="AlphaFoldDB" id="A0A194AJQ9"/>
<dbReference type="Proteomes" id="UP000095200">
    <property type="component" value="Unassembled WGS sequence"/>
</dbReference>
<proteinExistence type="predicted"/>
<dbReference type="Pfam" id="PF04411">
    <property type="entry name" value="PDDEXK_7"/>
    <property type="match status" value="1"/>
</dbReference>
<dbReference type="EMBL" id="BDFE01000017">
    <property type="protein sequence ID" value="GAU09291.1"/>
    <property type="molecule type" value="Genomic_DNA"/>
</dbReference>
<organism evidence="1 2">
    <name type="scientific">Desulfoplanes formicivorans</name>
    <dbReference type="NCBI Taxonomy" id="1592317"/>
    <lineage>
        <taxon>Bacteria</taxon>
        <taxon>Pseudomonadati</taxon>
        <taxon>Thermodesulfobacteriota</taxon>
        <taxon>Desulfovibrionia</taxon>
        <taxon>Desulfovibrionales</taxon>
        <taxon>Desulfoplanaceae</taxon>
        <taxon>Desulfoplanes</taxon>
    </lineage>
</organism>
<accession>A0A194AJQ9</accession>
<evidence type="ECO:0000313" key="1">
    <source>
        <dbReference type="EMBL" id="GAU09291.1"/>
    </source>
</evidence>
<evidence type="ECO:0008006" key="3">
    <source>
        <dbReference type="Google" id="ProtNLM"/>
    </source>
</evidence>
<dbReference type="InterPro" id="IPR007505">
    <property type="entry name" value="PDDEXK_7"/>
</dbReference>
<dbReference type="STRING" id="1592317.DPF_2014"/>
<comment type="caution">
    <text evidence="1">The sequence shown here is derived from an EMBL/GenBank/DDBJ whole genome shotgun (WGS) entry which is preliminary data.</text>
</comment>
<protein>
    <recommendedName>
        <fullName evidence="3">DUF2357 domain-containing protein</fullName>
    </recommendedName>
</protein>
<sequence>MTPCAVYHEGEKIGPLNGILCLEENRSYEVVVKEPATTRAWLDQLPLEACAPGCFSLNTGFWVGKSVLHLETPTSRTSIPIRVRPAPNKLDPKAWQIMLSDLEIWLNGVSVGLEGGVNGRITTETGPTPQFLATALLPLVNPLVISLATICQTPRTKDAGYWQDVALRNMHKADRESLAWVTRHPETGAWLLPWVRVDLIGDEPHFPQRCITQTVDHPANRYVVWLARKAEHTLKSTGIALRSMAKSPPVDDTSRWCLNRSRSLLDGAEIIGNIIKRSPLRHVRPHPPSEAALLVVLDDPAYAAFHSTSRLFISPAFSLDQGQPCGAPVRPSYEIYEIWCYLTLVHASQKKWPHWKWQSKGFGHILNMTSSGTGATTTGTAPNGSRIDLAFNPIFPGYFARNNASRYSLSTERRPDITIAWQPVHGDAWWACLDAKYRVGRTNLGDAFSSVHIYRDALIWKKFGGPPRYSFLLAPKASHDCGDWFSETFREKTNRGIWEFSPTGEGGRNFIEWLEMRM</sequence>
<gene>
    <name evidence="1" type="ORF">DPF_2014</name>
</gene>
<name>A0A194AJQ9_9BACT</name>
<evidence type="ECO:0000313" key="2">
    <source>
        <dbReference type="Proteomes" id="UP000095200"/>
    </source>
</evidence>
<dbReference type="RefSeq" id="WP_069859546.1">
    <property type="nucleotide sequence ID" value="NZ_BDFE01000017.1"/>
</dbReference>